<dbReference type="RefSeq" id="XP_043009480.1">
    <property type="nucleotide sequence ID" value="XM_043154190.1"/>
</dbReference>
<protein>
    <submittedName>
        <fullName evidence="1">Uncharacterized protein</fullName>
    </submittedName>
</protein>
<comment type="caution">
    <text evidence="1">The sequence shown here is derived from an EMBL/GenBank/DDBJ whole genome shotgun (WGS) entry which is preliminary data.</text>
</comment>
<keyword evidence="2" id="KW-1185">Reference proteome</keyword>
<dbReference type="GeneID" id="66078385"/>
<dbReference type="AlphaFoldDB" id="A0A9P7S0T9"/>
<name>A0A9P7S0T9_9AGAR</name>
<evidence type="ECO:0000313" key="2">
    <source>
        <dbReference type="Proteomes" id="UP001049176"/>
    </source>
</evidence>
<accession>A0A9P7S0T9</accession>
<reference evidence="1" key="1">
    <citation type="journal article" date="2021" name="Genome Biol. Evol.">
        <title>The assembled and annotated genome of the fairy-ring fungus Marasmius oreades.</title>
        <authorList>
            <person name="Hiltunen M."/>
            <person name="Ament-Velasquez S.L."/>
            <person name="Johannesson H."/>
        </authorList>
    </citation>
    <scope>NUCLEOTIDE SEQUENCE</scope>
    <source>
        <strain evidence="1">03SP1</strain>
    </source>
</reference>
<proteinExistence type="predicted"/>
<gene>
    <name evidence="1" type="ORF">E1B28_009309</name>
</gene>
<dbReference type="Proteomes" id="UP001049176">
    <property type="component" value="Chromosome 5"/>
</dbReference>
<dbReference type="KEGG" id="more:E1B28_009309"/>
<evidence type="ECO:0000313" key="1">
    <source>
        <dbReference type="EMBL" id="KAG7093010.1"/>
    </source>
</evidence>
<sequence length="135" mass="14925">MVQISEENSCDSNLEQGISATRNRAQTSTRFDYIPYLLHPLTTIITDHGRMFPKQLLVVIGRRPGASVLHAPTTVDVLNLPSNIPPQSRNCPPFLSLYALCVPPSFSTKSSYSRSALALLTKSLRNRISVPHPII</sequence>
<organism evidence="1 2">
    <name type="scientific">Marasmius oreades</name>
    <name type="common">fairy-ring Marasmius</name>
    <dbReference type="NCBI Taxonomy" id="181124"/>
    <lineage>
        <taxon>Eukaryota</taxon>
        <taxon>Fungi</taxon>
        <taxon>Dikarya</taxon>
        <taxon>Basidiomycota</taxon>
        <taxon>Agaricomycotina</taxon>
        <taxon>Agaricomycetes</taxon>
        <taxon>Agaricomycetidae</taxon>
        <taxon>Agaricales</taxon>
        <taxon>Marasmiineae</taxon>
        <taxon>Marasmiaceae</taxon>
        <taxon>Marasmius</taxon>
    </lineage>
</organism>
<dbReference type="EMBL" id="CM032185">
    <property type="protein sequence ID" value="KAG7093010.1"/>
    <property type="molecule type" value="Genomic_DNA"/>
</dbReference>